<evidence type="ECO:0000313" key="4">
    <source>
        <dbReference type="Proteomes" id="UP001220209"/>
    </source>
</evidence>
<evidence type="ECO:0000313" key="2">
    <source>
        <dbReference type="EMBL" id="WFN23768.1"/>
    </source>
</evidence>
<dbReference type="Proteomes" id="UP001220209">
    <property type="component" value="Plasmid unnamed2"/>
</dbReference>
<evidence type="ECO:0000313" key="3">
    <source>
        <dbReference type="Proteomes" id="UP000238655"/>
    </source>
</evidence>
<gene>
    <name evidence="1" type="ORF">C3743_38885</name>
    <name evidence="2" type="ORF">LXE91_41835</name>
</gene>
<reference evidence="2 4" key="2">
    <citation type="submission" date="2021-12" db="EMBL/GenBank/DDBJ databases">
        <title>Genomic and phenotypic characterization of three Burkholderia contaminans isolates recovered from different sources.</title>
        <authorList>
            <person name="Lopez De Volder A."/>
            <person name="Fan Y."/>
            <person name="Nunvar J."/>
            <person name="Herrera T."/>
            <person name="Timp W."/>
            <person name="Degrossi J."/>
        </authorList>
    </citation>
    <scope>NUCLEOTIDE SEQUENCE [LARGE SCALE GENOMIC DNA]</scope>
    <source>
        <strain evidence="2 4">LMG 23361</strain>
        <plasmid evidence="2 4">unnamed2</plasmid>
    </source>
</reference>
<proteinExistence type="predicted"/>
<organism evidence="1 3">
    <name type="scientific">Burkholderia contaminans</name>
    <dbReference type="NCBI Taxonomy" id="488447"/>
    <lineage>
        <taxon>Bacteria</taxon>
        <taxon>Pseudomonadati</taxon>
        <taxon>Pseudomonadota</taxon>
        <taxon>Betaproteobacteria</taxon>
        <taxon>Burkholderiales</taxon>
        <taxon>Burkholderiaceae</taxon>
        <taxon>Burkholderia</taxon>
        <taxon>Burkholderia cepacia complex</taxon>
    </lineage>
</organism>
<sequence length="74" mass="8644">MRCPNGAAAPLELQTKIELEDNMLRNWMARLACLVGAHRWVQHTHYRYILNDSGLHAYQCERCDKVRSSNFPSR</sequence>
<dbReference type="EMBL" id="PQVP01000004">
    <property type="protein sequence ID" value="POZ80413.1"/>
    <property type="molecule type" value="Genomic_DNA"/>
</dbReference>
<evidence type="ECO:0000313" key="1">
    <source>
        <dbReference type="EMBL" id="POZ80413.1"/>
    </source>
</evidence>
<dbReference type="AlphaFoldDB" id="A0A2S5DMZ0"/>
<reference evidence="1 3" key="1">
    <citation type="submission" date="2018-01" db="EMBL/GenBank/DDBJ databases">
        <title>Successful Treatment of Persistent Burkholderia cepacia Bacteremia with Ceftazidime-Avibactam.</title>
        <authorList>
            <person name="Tamma P."/>
            <person name="Fan Y."/>
            <person name="Bergman Y."/>
            <person name="Sick-Samuels A."/>
            <person name="Hsu A."/>
            <person name="Timp W."/>
            <person name="Simner P."/>
        </authorList>
    </citation>
    <scope>NUCLEOTIDE SEQUENCE [LARGE SCALE GENOMIC DNA]</scope>
    <source>
        <strain evidence="1 3">170816</strain>
    </source>
</reference>
<dbReference type="EMBL" id="CP090644">
    <property type="protein sequence ID" value="WFN23768.1"/>
    <property type="molecule type" value="Genomic_DNA"/>
</dbReference>
<name>A0A2S5DMZ0_9BURK</name>
<keyword evidence="2" id="KW-0614">Plasmid</keyword>
<geneLocation type="plasmid" evidence="2 4">
    <name>unnamed2</name>
</geneLocation>
<accession>A0A2S5DMZ0</accession>
<dbReference type="RefSeq" id="WP_027813565.1">
    <property type="nucleotide sequence ID" value="NZ_CP090644.1"/>
</dbReference>
<dbReference type="Proteomes" id="UP000238655">
    <property type="component" value="Unassembled WGS sequence"/>
</dbReference>
<protein>
    <submittedName>
        <fullName evidence="1">Uncharacterized protein</fullName>
    </submittedName>
</protein>